<dbReference type="STRING" id="391625.PPSIR1_36037"/>
<comment type="caution">
    <text evidence="2">The sequence shown here is derived from an EMBL/GenBank/DDBJ whole genome shotgun (WGS) entry which is preliminary data.</text>
</comment>
<feature type="compositionally biased region" description="Acidic residues" evidence="1">
    <location>
        <begin position="1"/>
        <end position="11"/>
    </location>
</feature>
<keyword evidence="3" id="KW-1185">Reference proteome</keyword>
<name>A6G1Y6_9BACT</name>
<proteinExistence type="predicted"/>
<evidence type="ECO:0000313" key="3">
    <source>
        <dbReference type="Proteomes" id="UP000005801"/>
    </source>
</evidence>
<dbReference type="EMBL" id="ABCS01000013">
    <property type="protein sequence ID" value="EDM80176.1"/>
    <property type="molecule type" value="Genomic_DNA"/>
</dbReference>
<reference evidence="2 3" key="1">
    <citation type="submission" date="2007-06" db="EMBL/GenBank/DDBJ databases">
        <authorList>
            <person name="Shimkets L."/>
            <person name="Ferriera S."/>
            <person name="Johnson J."/>
            <person name="Kravitz S."/>
            <person name="Beeson K."/>
            <person name="Sutton G."/>
            <person name="Rogers Y.-H."/>
            <person name="Friedman R."/>
            <person name="Frazier M."/>
            <person name="Venter J.C."/>
        </authorList>
    </citation>
    <scope>NUCLEOTIDE SEQUENCE [LARGE SCALE GENOMIC DNA]</scope>
    <source>
        <strain evidence="2 3">SIR-1</strain>
    </source>
</reference>
<protein>
    <submittedName>
        <fullName evidence="2">Uncharacterized protein</fullName>
    </submittedName>
</protein>
<organism evidence="2 3">
    <name type="scientific">Plesiocystis pacifica SIR-1</name>
    <dbReference type="NCBI Taxonomy" id="391625"/>
    <lineage>
        <taxon>Bacteria</taxon>
        <taxon>Pseudomonadati</taxon>
        <taxon>Myxococcota</taxon>
        <taxon>Polyangia</taxon>
        <taxon>Nannocystales</taxon>
        <taxon>Nannocystaceae</taxon>
        <taxon>Plesiocystis</taxon>
    </lineage>
</organism>
<feature type="compositionally biased region" description="Acidic residues" evidence="1">
    <location>
        <begin position="18"/>
        <end position="55"/>
    </location>
</feature>
<gene>
    <name evidence="2" type="ORF">PPSIR1_36037</name>
</gene>
<accession>A6G1Y6</accession>
<evidence type="ECO:0000313" key="2">
    <source>
        <dbReference type="EMBL" id="EDM80176.1"/>
    </source>
</evidence>
<evidence type="ECO:0000256" key="1">
    <source>
        <dbReference type="SAM" id="MobiDB-lite"/>
    </source>
</evidence>
<sequence>MVEAAEDDDEASGASSDTADEVGDDTTGDTEDSSSEEGSSEESTEDSESSEDTTEETQGCEPGTADCPCVDGMCEGEGLICVDGTCLMGEPYGQCGWDPRESYYDCGFTGADPSNQFPIDCGDLPLVPGSPCPPELTFEGCCTVGGDSYWCQEEKVERKVCGL</sequence>
<dbReference type="AlphaFoldDB" id="A6G1Y6"/>
<dbReference type="Proteomes" id="UP000005801">
    <property type="component" value="Unassembled WGS sequence"/>
</dbReference>
<feature type="region of interest" description="Disordered" evidence="1">
    <location>
        <begin position="1"/>
        <end position="66"/>
    </location>
</feature>